<comment type="caution">
    <text evidence="1">The sequence shown here is derived from an EMBL/GenBank/DDBJ whole genome shotgun (WGS) entry which is preliminary data.</text>
</comment>
<evidence type="ECO:0000313" key="2">
    <source>
        <dbReference type="Proteomes" id="UP000447434"/>
    </source>
</evidence>
<dbReference type="Proteomes" id="UP000447434">
    <property type="component" value="Chromosome 1"/>
</dbReference>
<name>A0A6A4R7K8_LUPAL</name>
<gene>
    <name evidence="1" type="ORF">Lalb_Chr01g0013521</name>
</gene>
<accession>A0A6A4R7K8</accession>
<proteinExistence type="predicted"/>
<organism evidence="1 2">
    <name type="scientific">Lupinus albus</name>
    <name type="common">White lupine</name>
    <name type="synonym">Lupinus termis</name>
    <dbReference type="NCBI Taxonomy" id="3870"/>
    <lineage>
        <taxon>Eukaryota</taxon>
        <taxon>Viridiplantae</taxon>
        <taxon>Streptophyta</taxon>
        <taxon>Embryophyta</taxon>
        <taxon>Tracheophyta</taxon>
        <taxon>Spermatophyta</taxon>
        <taxon>Magnoliopsida</taxon>
        <taxon>eudicotyledons</taxon>
        <taxon>Gunneridae</taxon>
        <taxon>Pentapetalae</taxon>
        <taxon>rosids</taxon>
        <taxon>fabids</taxon>
        <taxon>Fabales</taxon>
        <taxon>Fabaceae</taxon>
        <taxon>Papilionoideae</taxon>
        <taxon>50 kb inversion clade</taxon>
        <taxon>genistoids sensu lato</taxon>
        <taxon>core genistoids</taxon>
        <taxon>Genisteae</taxon>
        <taxon>Lupinus</taxon>
    </lineage>
</organism>
<evidence type="ECO:0000313" key="1">
    <source>
        <dbReference type="EMBL" id="KAE9621422.1"/>
    </source>
</evidence>
<dbReference type="EMBL" id="WOCE01000001">
    <property type="protein sequence ID" value="KAE9621422.1"/>
    <property type="molecule type" value="Genomic_DNA"/>
</dbReference>
<keyword evidence="2" id="KW-1185">Reference proteome</keyword>
<sequence length="60" mass="7088">MSLHFSSAFLLVCVSLSLCFFSVLRLWYFDFLWLLGFLDSLEIIVTPRLLIFCVMREFMG</sequence>
<protein>
    <submittedName>
        <fullName evidence="1">Uncharacterized protein</fullName>
    </submittedName>
</protein>
<reference evidence="2" key="1">
    <citation type="journal article" date="2020" name="Nat. Commun.">
        <title>Genome sequence of the cluster root forming white lupin.</title>
        <authorList>
            <person name="Hufnagel B."/>
            <person name="Marques A."/>
            <person name="Soriano A."/>
            <person name="Marques L."/>
            <person name="Divol F."/>
            <person name="Doumas P."/>
            <person name="Sallet E."/>
            <person name="Mancinotti D."/>
            <person name="Carrere S."/>
            <person name="Marande W."/>
            <person name="Arribat S."/>
            <person name="Keller J."/>
            <person name="Huneau C."/>
            <person name="Blein T."/>
            <person name="Aime D."/>
            <person name="Laguerre M."/>
            <person name="Taylor J."/>
            <person name="Schubert V."/>
            <person name="Nelson M."/>
            <person name="Geu-Flores F."/>
            <person name="Crespi M."/>
            <person name="Gallardo-Guerrero K."/>
            <person name="Delaux P.-M."/>
            <person name="Salse J."/>
            <person name="Berges H."/>
            <person name="Guyot R."/>
            <person name="Gouzy J."/>
            <person name="Peret B."/>
        </authorList>
    </citation>
    <scope>NUCLEOTIDE SEQUENCE [LARGE SCALE GENOMIC DNA]</scope>
    <source>
        <strain evidence="2">cv. Amiga</strain>
    </source>
</reference>
<dbReference type="AlphaFoldDB" id="A0A6A4R7K8"/>